<dbReference type="InterPro" id="IPR006311">
    <property type="entry name" value="TAT_signal"/>
</dbReference>
<dbReference type="InterPro" id="IPR000073">
    <property type="entry name" value="AB_hydrolase_1"/>
</dbReference>
<dbReference type="InterPro" id="IPR029058">
    <property type="entry name" value="AB_hydrolase_fold"/>
</dbReference>
<dbReference type="OrthoDB" id="7618865at2"/>
<organism evidence="2 3">
    <name type="scientific">Novosphingobium guangzhouense</name>
    <dbReference type="NCBI Taxonomy" id="1850347"/>
    <lineage>
        <taxon>Bacteria</taxon>
        <taxon>Pseudomonadati</taxon>
        <taxon>Pseudomonadota</taxon>
        <taxon>Alphaproteobacteria</taxon>
        <taxon>Sphingomonadales</taxon>
        <taxon>Sphingomonadaceae</taxon>
        <taxon>Novosphingobium</taxon>
    </lineage>
</organism>
<accession>A0A2K2G787</accession>
<dbReference type="RefSeq" id="WP_103094183.1">
    <property type="nucleotide sequence ID" value="NZ_LYMM01000001.1"/>
</dbReference>
<protein>
    <submittedName>
        <fullName evidence="2">Alpha/beta hydrolase</fullName>
    </submittedName>
</protein>
<gene>
    <name evidence="2" type="ORF">A8V01_00865</name>
</gene>
<name>A0A2K2G787_9SPHN</name>
<dbReference type="PANTHER" id="PTHR43798">
    <property type="entry name" value="MONOACYLGLYCEROL LIPASE"/>
    <property type="match status" value="1"/>
</dbReference>
<dbReference type="EMBL" id="LYMM01000001">
    <property type="protein sequence ID" value="PNU06905.1"/>
    <property type="molecule type" value="Genomic_DNA"/>
</dbReference>
<dbReference type="PANTHER" id="PTHR43798:SF33">
    <property type="entry name" value="HYDROLASE, PUTATIVE (AFU_ORTHOLOGUE AFUA_2G14860)-RELATED"/>
    <property type="match status" value="1"/>
</dbReference>
<evidence type="ECO:0000313" key="2">
    <source>
        <dbReference type="EMBL" id="PNU06905.1"/>
    </source>
</evidence>
<keyword evidence="3" id="KW-1185">Reference proteome</keyword>
<dbReference type="SUPFAM" id="SSF53474">
    <property type="entry name" value="alpha/beta-Hydrolases"/>
    <property type="match status" value="1"/>
</dbReference>
<dbReference type="Gene3D" id="3.40.50.1820">
    <property type="entry name" value="alpha/beta hydrolase"/>
    <property type="match status" value="1"/>
</dbReference>
<keyword evidence="2" id="KW-0378">Hydrolase</keyword>
<feature type="domain" description="AB hydrolase-1" evidence="1">
    <location>
        <begin position="72"/>
        <end position="270"/>
    </location>
</feature>
<evidence type="ECO:0000313" key="3">
    <source>
        <dbReference type="Proteomes" id="UP000236327"/>
    </source>
</evidence>
<dbReference type="InterPro" id="IPR050266">
    <property type="entry name" value="AB_hydrolase_sf"/>
</dbReference>
<dbReference type="Pfam" id="PF00561">
    <property type="entry name" value="Abhydrolase_1"/>
    <property type="match status" value="1"/>
</dbReference>
<dbReference type="GO" id="GO:0016787">
    <property type="term" value="F:hydrolase activity"/>
    <property type="evidence" value="ECO:0007669"/>
    <property type="project" value="UniProtKB-KW"/>
</dbReference>
<dbReference type="GO" id="GO:0016020">
    <property type="term" value="C:membrane"/>
    <property type="evidence" value="ECO:0007669"/>
    <property type="project" value="TreeGrafter"/>
</dbReference>
<dbReference type="Proteomes" id="UP000236327">
    <property type="component" value="Unassembled WGS sequence"/>
</dbReference>
<dbReference type="PROSITE" id="PS51318">
    <property type="entry name" value="TAT"/>
    <property type="match status" value="1"/>
</dbReference>
<sequence>MDGLMGRRGAMQIMGAGLGSGILASSVPAASTTASASAKEQTATSGDAKMRRGYADGPYGQIHYLDGVNGTPLILLHQAVMTANQFDRVFAPLARHGFRPIAIDLPGFGLSDKPPFEPRVSDYAPVVPAVLDALGIRRAIVAGHHTGALVTNEVAIQFPERVVANVICGPLFIPDEQRAALIADIGGRERAFKALPHAAHMNQLAQARERYAMGSISAERISDYVVQAMLAFQRGAYWYGHNAGLTYRQEAPLMKIRQPTLLLTNTGDMLYASALKAREMRPDFAFAELQGGGIDIVDQQPEQWAGAIAEFARSIA</sequence>
<proteinExistence type="predicted"/>
<comment type="caution">
    <text evidence="2">The sequence shown here is derived from an EMBL/GenBank/DDBJ whole genome shotgun (WGS) entry which is preliminary data.</text>
</comment>
<dbReference type="AlphaFoldDB" id="A0A2K2G787"/>
<reference evidence="2 3" key="1">
    <citation type="submission" date="2016-05" db="EMBL/GenBank/DDBJ databases">
        <title>Complete genome sequence of Novosphingobium guangzhouense SA925(T).</title>
        <authorList>
            <person name="Sha S."/>
        </authorList>
    </citation>
    <scope>NUCLEOTIDE SEQUENCE [LARGE SCALE GENOMIC DNA]</scope>
    <source>
        <strain evidence="2 3">SA925</strain>
    </source>
</reference>
<evidence type="ECO:0000259" key="1">
    <source>
        <dbReference type="Pfam" id="PF00561"/>
    </source>
</evidence>
<dbReference type="PRINTS" id="PR00111">
    <property type="entry name" value="ABHYDROLASE"/>
</dbReference>